<sequence length="63" mass="7588">MYYNVKENKKRPFLIISLKNKSVGQKSLWIFAPRSKTDKRREQNQHYALLRSQQLLRAKALRV</sequence>
<accession>A0AAW7KDS1</accession>
<feature type="non-terminal residue" evidence="1">
    <location>
        <position position="63"/>
    </location>
</feature>
<protein>
    <submittedName>
        <fullName evidence="1">Uncharacterized protein</fullName>
    </submittedName>
</protein>
<dbReference type="EMBL" id="JAREWH010000030">
    <property type="protein sequence ID" value="MDN3193729.1"/>
    <property type="molecule type" value="Genomic_DNA"/>
</dbReference>
<reference evidence="1" key="2">
    <citation type="submission" date="2023-03" db="EMBL/GenBank/DDBJ databases">
        <authorList>
            <person name="Zajac M."/>
            <person name="Kwit R."/>
            <person name="Wasyl D."/>
        </authorList>
    </citation>
    <scope>NUCLEOTIDE SEQUENCE</scope>
    <source>
        <strain evidence="1">691B_2</strain>
    </source>
</reference>
<evidence type="ECO:0000313" key="2">
    <source>
        <dbReference type="Proteomes" id="UP001173174"/>
    </source>
</evidence>
<dbReference type="RefSeq" id="WP_289870285.1">
    <property type="nucleotide sequence ID" value="NZ_JAREWH010000030.1"/>
</dbReference>
<proteinExistence type="predicted"/>
<comment type="caution">
    <text evidence="1">The sequence shown here is derived from an EMBL/GenBank/DDBJ whole genome shotgun (WGS) entry which is preliminary data.</text>
</comment>
<name>A0AAW7KDS1_ENTFL</name>
<gene>
    <name evidence="1" type="ORF">P0E79_14755</name>
</gene>
<dbReference type="Proteomes" id="UP001173174">
    <property type="component" value="Unassembled WGS sequence"/>
</dbReference>
<organism evidence="1 2">
    <name type="scientific">Enterococcus faecalis</name>
    <name type="common">Streptococcus faecalis</name>
    <dbReference type="NCBI Taxonomy" id="1351"/>
    <lineage>
        <taxon>Bacteria</taxon>
        <taxon>Bacillati</taxon>
        <taxon>Bacillota</taxon>
        <taxon>Bacilli</taxon>
        <taxon>Lactobacillales</taxon>
        <taxon>Enterococcaceae</taxon>
        <taxon>Enterococcus</taxon>
    </lineage>
</organism>
<evidence type="ECO:0000313" key="1">
    <source>
        <dbReference type="EMBL" id="MDN3193729.1"/>
    </source>
</evidence>
<reference evidence="1" key="1">
    <citation type="journal article" date="2023" name="Pathogens">
        <title>Prevalence of Enterococcus spp. and the Whole-Genome Characteristics of Enterococcus faecium and Enterococcus faecalis Strains Isolated from Free-Living Birds in Poland.</title>
        <authorList>
            <person name="Kwit R."/>
            <person name="Zajac M."/>
            <person name="Smialowska-Weglinska A."/>
            <person name="Skarzynska M."/>
            <person name="Bomba A."/>
            <person name="Lalak A."/>
            <person name="Skrzypiec E."/>
            <person name="Wojdat D."/>
            <person name="Koza W."/>
            <person name="Mikos-Wojewoda E."/>
            <person name="Pasim P."/>
            <person name="Skora M."/>
            <person name="Polak M."/>
            <person name="Wiacek J."/>
            <person name="Wasyl D."/>
        </authorList>
    </citation>
    <scope>NUCLEOTIDE SEQUENCE</scope>
    <source>
        <strain evidence="1">691B_2</strain>
    </source>
</reference>
<dbReference type="AlphaFoldDB" id="A0AAW7KDS1"/>